<keyword evidence="1" id="KW-0472">Membrane</keyword>
<keyword evidence="1" id="KW-0812">Transmembrane</keyword>
<organism evidence="2 3">
    <name type="scientific">Duganella vulcania</name>
    <dbReference type="NCBI Taxonomy" id="2692166"/>
    <lineage>
        <taxon>Bacteria</taxon>
        <taxon>Pseudomonadati</taxon>
        <taxon>Pseudomonadota</taxon>
        <taxon>Betaproteobacteria</taxon>
        <taxon>Burkholderiales</taxon>
        <taxon>Oxalobacteraceae</taxon>
        <taxon>Telluria group</taxon>
        <taxon>Duganella</taxon>
    </lineage>
</organism>
<name>A0A845GFJ0_9BURK</name>
<evidence type="ECO:0000256" key="1">
    <source>
        <dbReference type="SAM" id="Phobius"/>
    </source>
</evidence>
<evidence type="ECO:0000313" key="3">
    <source>
        <dbReference type="Proteomes" id="UP000447355"/>
    </source>
</evidence>
<dbReference type="RefSeq" id="WP_161081969.1">
    <property type="nucleotide sequence ID" value="NZ_WWCX01000001.1"/>
</dbReference>
<dbReference type="EMBL" id="WWCX01000001">
    <property type="protein sequence ID" value="MYM92711.1"/>
    <property type="molecule type" value="Genomic_DNA"/>
</dbReference>
<evidence type="ECO:0000313" key="2">
    <source>
        <dbReference type="EMBL" id="MYM92711.1"/>
    </source>
</evidence>
<proteinExistence type="predicted"/>
<gene>
    <name evidence="2" type="ORF">GTP90_02415</name>
</gene>
<accession>A0A845GFJ0</accession>
<protein>
    <submittedName>
        <fullName evidence="2">Uncharacterized protein</fullName>
    </submittedName>
</protein>
<dbReference type="Proteomes" id="UP000447355">
    <property type="component" value="Unassembled WGS sequence"/>
</dbReference>
<keyword evidence="1" id="KW-1133">Transmembrane helix</keyword>
<feature type="transmembrane region" description="Helical" evidence="1">
    <location>
        <begin position="7"/>
        <end position="26"/>
    </location>
</feature>
<sequence>MNRAVRYGLLIAVNGVISAGGAYYAYSKAIAMPVAPQVALIDVEAVVNSVRPEEAGSKERARERINELKALAKKIAGEGVIVLDSRYVIDAPDDAYIGSSVQNLKKEK</sequence>
<reference evidence="2" key="1">
    <citation type="submission" date="2019-12" db="EMBL/GenBank/DDBJ databases">
        <title>Novel species isolated from a subtropical stream in China.</title>
        <authorList>
            <person name="Lu H."/>
        </authorList>
    </citation>
    <scope>NUCLEOTIDE SEQUENCE [LARGE SCALE GENOMIC DNA]</scope>
    <source>
        <strain evidence="2">FT81W</strain>
    </source>
</reference>
<dbReference type="AlphaFoldDB" id="A0A845GFJ0"/>
<comment type="caution">
    <text evidence="2">The sequence shown here is derived from an EMBL/GenBank/DDBJ whole genome shotgun (WGS) entry which is preliminary data.</text>
</comment>